<reference evidence="1 2" key="1">
    <citation type="submission" date="2019-09" db="EMBL/GenBank/DDBJ databases">
        <title>The hologenome of the rock-dwelling lichen Lasallia pustulata.</title>
        <authorList>
            <person name="Greshake Tzovaras B."/>
            <person name="Segers F."/>
            <person name="Bicker A."/>
            <person name="Dal Grande F."/>
            <person name="Otte J."/>
            <person name="Hankeln T."/>
            <person name="Schmitt I."/>
            <person name="Ebersberger I."/>
        </authorList>
    </citation>
    <scope>NUCLEOTIDE SEQUENCE [LARGE SCALE GENOMIC DNA]</scope>
    <source>
        <strain evidence="1">A1-1</strain>
    </source>
</reference>
<comment type="caution">
    <text evidence="1">The sequence shown here is derived from an EMBL/GenBank/DDBJ whole genome shotgun (WGS) entry which is preliminary data.</text>
</comment>
<gene>
    <name evidence="1" type="ORF">FRX48_03851</name>
</gene>
<dbReference type="Proteomes" id="UP000324767">
    <property type="component" value="Unassembled WGS sequence"/>
</dbReference>
<evidence type="ECO:0000313" key="1">
    <source>
        <dbReference type="EMBL" id="KAA6412858.1"/>
    </source>
</evidence>
<name>A0A5M8PTE4_9LECA</name>
<accession>A0A5M8PTE4</accession>
<dbReference type="AlphaFoldDB" id="A0A5M8PTE4"/>
<protein>
    <submittedName>
        <fullName evidence="1">Uncharacterized protein</fullName>
    </submittedName>
</protein>
<organism evidence="1 2">
    <name type="scientific">Lasallia pustulata</name>
    <dbReference type="NCBI Taxonomy" id="136370"/>
    <lineage>
        <taxon>Eukaryota</taxon>
        <taxon>Fungi</taxon>
        <taxon>Dikarya</taxon>
        <taxon>Ascomycota</taxon>
        <taxon>Pezizomycotina</taxon>
        <taxon>Lecanoromycetes</taxon>
        <taxon>OSLEUM clade</taxon>
        <taxon>Umbilicariomycetidae</taxon>
        <taxon>Umbilicariales</taxon>
        <taxon>Umbilicariaceae</taxon>
        <taxon>Lasallia</taxon>
    </lineage>
</organism>
<proteinExistence type="predicted"/>
<evidence type="ECO:0000313" key="2">
    <source>
        <dbReference type="Proteomes" id="UP000324767"/>
    </source>
</evidence>
<sequence length="100" mass="11246">MLACLRVRDFWKTVDHQRVVYGFVQPPYPMQFYDVDKARFSLYEGIAAAQLGWNGQARAAVRVARQVLPDDGVIAQCWKRLVKGGGMDHVGIGSVTEEMC</sequence>
<dbReference type="EMBL" id="VXIT01000005">
    <property type="protein sequence ID" value="KAA6412858.1"/>
    <property type="molecule type" value="Genomic_DNA"/>
</dbReference>